<comment type="caution">
    <text evidence="3">The sequence shown here is derived from an EMBL/GenBank/DDBJ whole genome shotgun (WGS) entry which is preliminary data.</text>
</comment>
<organism evidence="3 4">
    <name type="scientific">Mycolicibacterium fluoranthenivorans</name>
    <dbReference type="NCBI Taxonomy" id="258505"/>
    <lineage>
        <taxon>Bacteria</taxon>
        <taxon>Bacillati</taxon>
        <taxon>Actinomycetota</taxon>
        <taxon>Actinomycetes</taxon>
        <taxon>Mycobacteriales</taxon>
        <taxon>Mycobacteriaceae</taxon>
        <taxon>Mycolicibacterium</taxon>
    </lineage>
</organism>
<proteinExistence type="predicted"/>
<sequence>MSPSPPKQWRPSNPVSDDRGSATLIGAAMVGVLVAVTMGMAVLGTAVMARHRAQAAADLAAHAAATALPSGRHAACAQATSVASAMGTALSGCVIDGLDAVVTVDAVTGVRQWRARAQARAGPA</sequence>
<keyword evidence="1" id="KW-0812">Transmembrane</keyword>
<evidence type="ECO:0000256" key="1">
    <source>
        <dbReference type="SAM" id="Phobius"/>
    </source>
</evidence>
<keyword evidence="1" id="KW-0472">Membrane</keyword>
<dbReference type="Proteomes" id="UP000547444">
    <property type="component" value="Unassembled WGS sequence"/>
</dbReference>
<keyword evidence="4" id="KW-1185">Reference proteome</keyword>
<reference evidence="3 4" key="1">
    <citation type="submission" date="2020-03" db="EMBL/GenBank/DDBJ databases">
        <title>Sequencing the genomes of 1000 actinobacteria strains.</title>
        <authorList>
            <person name="Klenk H.-P."/>
        </authorList>
    </citation>
    <scope>NUCLEOTIDE SEQUENCE [LARGE SCALE GENOMIC DNA]</scope>
    <source>
        <strain evidence="3 4">DSM 44556</strain>
    </source>
</reference>
<protein>
    <submittedName>
        <fullName evidence="3">Secretion/DNA translocation related TadE-like protein</fullName>
    </submittedName>
</protein>
<dbReference type="Pfam" id="PF13400">
    <property type="entry name" value="Tad"/>
    <property type="match status" value="1"/>
</dbReference>
<dbReference type="EMBL" id="JAANOW010000003">
    <property type="protein sequence ID" value="NIH98107.1"/>
    <property type="molecule type" value="Genomic_DNA"/>
</dbReference>
<keyword evidence="1" id="KW-1133">Transmembrane helix</keyword>
<dbReference type="NCBIfam" id="TIGR03816">
    <property type="entry name" value="tadE_like_DECH"/>
    <property type="match status" value="1"/>
</dbReference>
<dbReference type="InterPro" id="IPR021202">
    <property type="entry name" value="Rv3654c-like"/>
</dbReference>
<evidence type="ECO:0000259" key="2">
    <source>
        <dbReference type="Pfam" id="PF13400"/>
    </source>
</evidence>
<evidence type="ECO:0000313" key="3">
    <source>
        <dbReference type="EMBL" id="NIH98107.1"/>
    </source>
</evidence>
<dbReference type="InterPro" id="IPR028087">
    <property type="entry name" value="Tad_N"/>
</dbReference>
<dbReference type="RefSeq" id="WP_263988116.1">
    <property type="nucleotide sequence ID" value="NZ_JAANOW010000003.1"/>
</dbReference>
<name>A0A7X5U483_9MYCO</name>
<evidence type="ECO:0000313" key="4">
    <source>
        <dbReference type="Proteomes" id="UP000547444"/>
    </source>
</evidence>
<feature type="transmembrane region" description="Helical" evidence="1">
    <location>
        <begin position="20"/>
        <end position="43"/>
    </location>
</feature>
<dbReference type="AlphaFoldDB" id="A0A7X5U483"/>
<accession>A0A7X5U483</accession>
<gene>
    <name evidence="3" type="ORF">FHU31_005113</name>
</gene>
<feature type="domain" description="Putative Flp pilus-assembly TadG-like N-terminal" evidence="2">
    <location>
        <begin position="20"/>
        <end position="67"/>
    </location>
</feature>